<dbReference type="PROSITE" id="PS50026">
    <property type="entry name" value="EGF_3"/>
    <property type="match status" value="4"/>
</dbReference>
<evidence type="ECO:0000256" key="2">
    <source>
        <dbReference type="ARBA" id="ARBA00022729"/>
    </source>
</evidence>
<dbReference type="InterPro" id="IPR018097">
    <property type="entry name" value="EGF_Ca-bd_CS"/>
</dbReference>
<dbReference type="PANTHER" id="PTHR24049:SF22">
    <property type="entry name" value="DROSOPHILA CRUMBS HOMOLOG"/>
    <property type="match status" value="1"/>
</dbReference>
<feature type="disulfide bond" evidence="6">
    <location>
        <begin position="139"/>
        <end position="148"/>
    </location>
</feature>
<gene>
    <name evidence="8" type="ORF">EB796_019938</name>
</gene>
<dbReference type="PROSITE" id="PS00022">
    <property type="entry name" value="EGF_1"/>
    <property type="match status" value="3"/>
</dbReference>
<keyword evidence="3" id="KW-0677">Repeat</keyword>
<protein>
    <submittedName>
        <fullName evidence="8">F10</fullName>
    </submittedName>
</protein>
<dbReference type="SMART" id="SM00179">
    <property type="entry name" value="EGF_CA"/>
    <property type="match status" value="3"/>
</dbReference>
<dbReference type="InterPro" id="IPR000152">
    <property type="entry name" value="EGF-type_Asp/Asn_hydroxyl_site"/>
</dbReference>
<proteinExistence type="predicted"/>
<dbReference type="PROSITE" id="PS00010">
    <property type="entry name" value="ASX_HYDROXYL"/>
    <property type="match status" value="2"/>
</dbReference>
<sequence>MCVWIARSGFSQQFYIFERNVQCAMYFAAKDFCASTSCLNNSTCLDGLDRYFCLCNEVHYGRNCEIKISDCNDLRCTGAGTCTQTLPGQLLCECDSMYEGDQCESVIQNVTYPCENFTTPCSGNGTCYDLSETEYLCVCNAGYNGTDCDVDINECDSNPCYHGNCTDEVNGFSCVCDDGYEGVQCQTDSNECLSSPCDRMLLATMFQMTFSVTVTLVSLEKTATASVTIAHVSTMATVLYVPKATARTPNSHFTAIVLMTYTDICALIRPTQLEGDAYM</sequence>
<evidence type="ECO:0000256" key="6">
    <source>
        <dbReference type="PROSITE-ProRule" id="PRU00076"/>
    </source>
</evidence>
<dbReference type="GO" id="GO:0005886">
    <property type="term" value="C:plasma membrane"/>
    <property type="evidence" value="ECO:0007669"/>
    <property type="project" value="TreeGrafter"/>
</dbReference>
<comment type="caution">
    <text evidence="8">The sequence shown here is derived from an EMBL/GenBank/DDBJ whole genome shotgun (WGS) entry which is preliminary data.</text>
</comment>
<dbReference type="Proteomes" id="UP000593567">
    <property type="component" value="Unassembled WGS sequence"/>
</dbReference>
<evidence type="ECO:0000313" key="9">
    <source>
        <dbReference type="Proteomes" id="UP000593567"/>
    </source>
</evidence>
<name>A0A7J7J853_BUGNE</name>
<dbReference type="GO" id="GO:0045197">
    <property type="term" value="P:establishment or maintenance of epithelial cell apical/basal polarity"/>
    <property type="evidence" value="ECO:0007669"/>
    <property type="project" value="TreeGrafter"/>
</dbReference>
<dbReference type="GO" id="GO:0007157">
    <property type="term" value="P:heterophilic cell-cell adhesion via plasma membrane cell adhesion molecules"/>
    <property type="evidence" value="ECO:0007669"/>
    <property type="project" value="TreeGrafter"/>
</dbReference>
<dbReference type="SMART" id="SM00181">
    <property type="entry name" value="EGF"/>
    <property type="match status" value="4"/>
</dbReference>
<feature type="disulfide bond" evidence="6">
    <location>
        <begin position="155"/>
        <end position="165"/>
    </location>
</feature>
<dbReference type="Gene3D" id="2.10.25.10">
    <property type="entry name" value="Laminin"/>
    <property type="match status" value="3"/>
</dbReference>
<feature type="domain" description="EGF-like" evidence="7">
    <location>
        <begin position="110"/>
        <end position="149"/>
    </location>
</feature>
<dbReference type="InterPro" id="IPR013032">
    <property type="entry name" value="EGF-like_CS"/>
</dbReference>
<keyword evidence="9" id="KW-1185">Reference proteome</keyword>
<feature type="domain" description="EGF-like" evidence="7">
    <location>
        <begin position="67"/>
        <end position="104"/>
    </location>
</feature>
<dbReference type="InterPro" id="IPR000742">
    <property type="entry name" value="EGF"/>
</dbReference>
<dbReference type="Pfam" id="PF23106">
    <property type="entry name" value="EGF_Teneurin"/>
    <property type="match status" value="1"/>
</dbReference>
<dbReference type="GO" id="GO:0032991">
    <property type="term" value="C:protein-containing complex"/>
    <property type="evidence" value="ECO:0007669"/>
    <property type="project" value="TreeGrafter"/>
</dbReference>
<evidence type="ECO:0000256" key="4">
    <source>
        <dbReference type="ARBA" id="ARBA00023157"/>
    </source>
</evidence>
<dbReference type="SUPFAM" id="SSF57196">
    <property type="entry name" value="EGF/Laminin"/>
    <property type="match status" value="4"/>
</dbReference>
<feature type="domain" description="EGF-like" evidence="7">
    <location>
        <begin position="151"/>
        <end position="186"/>
    </location>
</feature>
<evidence type="ECO:0000256" key="1">
    <source>
        <dbReference type="ARBA" id="ARBA00022536"/>
    </source>
</evidence>
<organism evidence="8 9">
    <name type="scientific">Bugula neritina</name>
    <name type="common">Brown bryozoan</name>
    <name type="synonym">Sertularia neritina</name>
    <dbReference type="NCBI Taxonomy" id="10212"/>
    <lineage>
        <taxon>Eukaryota</taxon>
        <taxon>Metazoa</taxon>
        <taxon>Spiralia</taxon>
        <taxon>Lophotrochozoa</taxon>
        <taxon>Bryozoa</taxon>
        <taxon>Gymnolaemata</taxon>
        <taxon>Cheilostomatida</taxon>
        <taxon>Flustrina</taxon>
        <taxon>Buguloidea</taxon>
        <taxon>Bugulidae</taxon>
        <taxon>Bugula</taxon>
    </lineage>
</organism>
<reference evidence="8" key="1">
    <citation type="submission" date="2020-06" db="EMBL/GenBank/DDBJ databases">
        <title>Draft genome of Bugula neritina, a colonial animal packing powerful symbionts and potential medicines.</title>
        <authorList>
            <person name="Rayko M."/>
        </authorList>
    </citation>
    <scope>NUCLEOTIDE SEQUENCE [LARGE SCALE GENOMIC DNA]</scope>
    <source>
        <strain evidence="8">Kwan_BN1</strain>
    </source>
</reference>
<dbReference type="EMBL" id="VXIV02002967">
    <property type="protein sequence ID" value="KAF6021751.1"/>
    <property type="molecule type" value="Genomic_DNA"/>
</dbReference>
<evidence type="ECO:0000256" key="5">
    <source>
        <dbReference type="ARBA" id="ARBA00023180"/>
    </source>
</evidence>
<feature type="disulfide bond" evidence="6">
    <location>
        <begin position="176"/>
        <end position="185"/>
    </location>
</feature>
<evidence type="ECO:0000256" key="3">
    <source>
        <dbReference type="ARBA" id="ARBA00022737"/>
    </source>
</evidence>
<feature type="disulfide bond" evidence="6">
    <location>
        <begin position="55"/>
        <end position="64"/>
    </location>
</feature>
<dbReference type="Pfam" id="PF12661">
    <property type="entry name" value="hEGF"/>
    <property type="match status" value="2"/>
</dbReference>
<evidence type="ECO:0000259" key="7">
    <source>
        <dbReference type="PROSITE" id="PS50026"/>
    </source>
</evidence>
<dbReference type="InterPro" id="IPR001881">
    <property type="entry name" value="EGF-like_Ca-bd_dom"/>
</dbReference>
<dbReference type="PANTHER" id="PTHR24049">
    <property type="entry name" value="CRUMBS FAMILY MEMBER"/>
    <property type="match status" value="1"/>
</dbReference>
<feature type="disulfide bond" evidence="6">
    <location>
        <begin position="94"/>
        <end position="103"/>
    </location>
</feature>
<dbReference type="OrthoDB" id="430340at2759"/>
<accession>A0A7J7J853</accession>
<keyword evidence="2" id="KW-0732">Signal</keyword>
<dbReference type="InterPro" id="IPR051022">
    <property type="entry name" value="Notch_Cell-Fate_Det"/>
</dbReference>
<dbReference type="FunFam" id="2.10.25.10:FF:000472">
    <property type="entry name" value="Uncharacterized protein, isoform A"/>
    <property type="match status" value="1"/>
</dbReference>
<dbReference type="PROSITE" id="PS01186">
    <property type="entry name" value="EGF_2"/>
    <property type="match status" value="2"/>
</dbReference>
<evidence type="ECO:0000313" key="8">
    <source>
        <dbReference type="EMBL" id="KAF6021751.1"/>
    </source>
</evidence>
<dbReference type="GO" id="GO:0005509">
    <property type="term" value="F:calcium ion binding"/>
    <property type="evidence" value="ECO:0007669"/>
    <property type="project" value="InterPro"/>
</dbReference>
<dbReference type="CDD" id="cd00054">
    <property type="entry name" value="EGF_CA"/>
    <property type="match status" value="2"/>
</dbReference>
<feature type="domain" description="EGF-like" evidence="7">
    <location>
        <begin position="29"/>
        <end position="65"/>
    </location>
</feature>
<keyword evidence="1 6" id="KW-0245">EGF-like domain</keyword>
<keyword evidence="4 6" id="KW-1015">Disulfide bond</keyword>
<dbReference type="AlphaFoldDB" id="A0A7J7J853"/>
<keyword evidence="5" id="KW-0325">Glycoprotein</keyword>
<dbReference type="PROSITE" id="PS01187">
    <property type="entry name" value="EGF_CA"/>
    <property type="match status" value="1"/>
</dbReference>
<comment type="caution">
    <text evidence="6">Lacks conserved residue(s) required for the propagation of feature annotation.</text>
</comment>